<dbReference type="EnsemblPlants" id="AUR62035032-RA">
    <property type="protein sequence ID" value="AUR62035032-RA:cds"/>
    <property type="gene ID" value="AUR62035032"/>
</dbReference>
<name>A0A803MTP1_CHEQI</name>
<reference evidence="2" key="2">
    <citation type="submission" date="2021-03" db="UniProtKB">
        <authorList>
            <consortium name="EnsemblPlants"/>
        </authorList>
    </citation>
    <scope>IDENTIFICATION</scope>
</reference>
<organism evidence="2 3">
    <name type="scientific">Chenopodium quinoa</name>
    <name type="common">Quinoa</name>
    <dbReference type="NCBI Taxonomy" id="63459"/>
    <lineage>
        <taxon>Eukaryota</taxon>
        <taxon>Viridiplantae</taxon>
        <taxon>Streptophyta</taxon>
        <taxon>Embryophyta</taxon>
        <taxon>Tracheophyta</taxon>
        <taxon>Spermatophyta</taxon>
        <taxon>Magnoliopsida</taxon>
        <taxon>eudicotyledons</taxon>
        <taxon>Gunneridae</taxon>
        <taxon>Pentapetalae</taxon>
        <taxon>Caryophyllales</taxon>
        <taxon>Chenopodiaceae</taxon>
        <taxon>Chenopodioideae</taxon>
        <taxon>Atripliceae</taxon>
        <taxon>Chenopodium</taxon>
    </lineage>
</organism>
<evidence type="ECO:0000313" key="3">
    <source>
        <dbReference type="Proteomes" id="UP000596660"/>
    </source>
</evidence>
<dbReference type="AlphaFoldDB" id="A0A803MTP1"/>
<proteinExistence type="predicted"/>
<reference evidence="2" key="1">
    <citation type="journal article" date="2017" name="Nature">
        <title>The genome of Chenopodium quinoa.</title>
        <authorList>
            <person name="Jarvis D.E."/>
            <person name="Ho Y.S."/>
            <person name="Lightfoot D.J."/>
            <person name="Schmoeckel S.M."/>
            <person name="Li B."/>
            <person name="Borm T.J.A."/>
            <person name="Ohyanagi H."/>
            <person name="Mineta K."/>
            <person name="Michell C.T."/>
            <person name="Saber N."/>
            <person name="Kharbatia N.M."/>
            <person name="Rupper R.R."/>
            <person name="Sharp A.R."/>
            <person name="Dally N."/>
            <person name="Boughton B.A."/>
            <person name="Woo Y.H."/>
            <person name="Gao G."/>
            <person name="Schijlen E.G.W.M."/>
            <person name="Guo X."/>
            <person name="Momin A.A."/>
            <person name="Negrao S."/>
            <person name="Al-Babili S."/>
            <person name="Gehring C."/>
            <person name="Roessner U."/>
            <person name="Jung C."/>
            <person name="Murphy K."/>
            <person name="Arold S.T."/>
            <person name="Gojobori T."/>
            <person name="van der Linden C.G."/>
            <person name="van Loo E.N."/>
            <person name="Jellen E.N."/>
            <person name="Maughan P.J."/>
            <person name="Tester M."/>
        </authorList>
    </citation>
    <scope>NUCLEOTIDE SEQUENCE [LARGE SCALE GENOMIC DNA]</scope>
    <source>
        <strain evidence="2">cv. PI 614886</strain>
    </source>
</reference>
<keyword evidence="3" id="KW-1185">Reference proteome</keyword>
<keyword evidence="1" id="KW-0175">Coiled coil</keyword>
<dbReference type="Proteomes" id="UP000596660">
    <property type="component" value="Unplaced"/>
</dbReference>
<protein>
    <submittedName>
        <fullName evidence="2">Uncharacterized protein</fullName>
    </submittedName>
</protein>
<feature type="coiled-coil region" evidence="1">
    <location>
        <begin position="9"/>
        <end position="95"/>
    </location>
</feature>
<accession>A0A803MTP1</accession>
<evidence type="ECO:0000313" key="2">
    <source>
        <dbReference type="EnsemblPlants" id="AUR62035032-RA:cds"/>
    </source>
</evidence>
<evidence type="ECO:0000256" key="1">
    <source>
        <dbReference type="SAM" id="Coils"/>
    </source>
</evidence>
<sequence>MYRYYQCCHDQAETKFKKCDDERQAAANEREKLKVDIKVMENHVSELKTKLDNQEAMMKKIVDLEQQLNAEKEAKVELEGKLKRAEEEKPGIRRRTVNRFPRFDHYRNMLVDRYTGGWVSAHRCMCKAEKWNADKWQAAETAYADDMHLSPTSYEGDYFDDPPPLVILKNTDPRDMPEEVFDDALIANATGEERIVGDTEAALEKEAKQGKD</sequence>
<dbReference type="Gramene" id="AUR62035032-RA">
    <property type="protein sequence ID" value="AUR62035032-RA:cds"/>
    <property type="gene ID" value="AUR62035032"/>
</dbReference>